<accession>A0A0E0NBN6</accession>
<sequence length="131" mass="15194">MWLVHKPKLPSPMRFSETLALTNGGRDLSRNQIAREIKFARLPMNEGMLPVSEMAELRRYLAMEAILVEMEPPQVRPGGMAIVRARKEDDDGEQEKLMVMGMSLLEVVAPKKKRRHDSRQRTRGPYITWRH</sequence>
<reference evidence="3" key="1">
    <citation type="submission" date="2013-06" db="EMBL/GenBank/DDBJ databases">
        <authorList>
            <person name="Zhao Q."/>
        </authorList>
    </citation>
    <scope>NUCLEOTIDE SEQUENCE</scope>
    <source>
        <strain evidence="3">cv. W1943</strain>
    </source>
</reference>
<reference evidence="2" key="2">
    <citation type="submission" date="2015-06" db="UniProtKB">
        <authorList>
            <consortium name="EnsemblPlants"/>
        </authorList>
    </citation>
    <scope>IDENTIFICATION</scope>
</reference>
<evidence type="ECO:0000313" key="2">
    <source>
        <dbReference type="EnsemblPlants" id="ORUFI02G08630.1"/>
    </source>
</evidence>
<organism evidence="2 3">
    <name type="scientific">Oryza rufipogon</name>
    <name type="common">Brownbeard rice</name>
    <name type="synonym">Asian wild rice</name>
    <dbReference type="NCBI Taxonomy" id="4529"/>
    <lineage>
        <taxon>Eukaryota</taxon>
        <taxon>Viridiplantae</taxon>
        <taxon>Streptophyta</taxon>
        <taxon>Embryophyta</taxon>
        <taxon>Tracheophyta</taxon>
        <taxon>Spermatophyta</taxon>
        <taxon>Magnoliopsida</taxon>
        <taxon>Liliopsida</taxon>
        <taxon>Poales</taxon>
        <taxon>Poaceae</taxon>
        <taxon>BOP clade</taxon>
        <taxon>Oryzoideae</taxon>
        <taxon>Oryzeae</taxon>
        <taxon>Oryzinae</taxon>
        <taxon>Oryza</taxon>
    </lineage>
</organism>
<proteinExistence type="predicted"/>
<name>A0A0E0NBN6_ORYRU</name>
<evidence type="ECO:0000313" key="3">
    <source>
        <dbReference type="Proteomes" id="UP000008022"/>
    </source>
</evidence>
<evidence type="ECO:0000256" key="1">
    <source>
        <dbReference type="SAM" id="MobiDB-lite"/>
    </source>
</evidence>
<dbReference type="Proteomes" id="UP000008022">
    <property type="component" value="Unassembled WGS sequence"/>
</dbReference>
<protein>
    <submittedName>
        <fullName evidence="2">Uncharacterized protein</fullName>
    </submittedName>
</protein>
<feature type="region of interest" description="Disordered" evidence="1">
    <location>
        <begin position="110"/>
        <end position="131"/>
    </location>
</feature>
<dbReference type="EnsemblPlants" id="ORUFI02G08630.1">
    <property type="protein sequence ID" value="ORUFI02G08630.1"/>
    <property type="gene ID" value="ORUFI02G08630"/>
</dbReference>
<dbReference type="HOGENOM" id="CLU_2053518_0_0_1"/>
<keyword evidence="3" id="KW-1185">Reference proteome</keyword>
<dbReference type="AlphaFoldDB" id="A0A0E0NBN6"/>
<feature type="compositionally biased region" description="Basic residues" evidence="1">
    <location>
        <begin position="110"/>
        <end position="122"/>
    </location>
</feature>
<dbReference type="Gramene" id="ORUFI02G08630.1">
    <property type="protein sequence ID" value="ORUFI02G08630.1"/>
    <property type="gene ID" value="ORUFI02G08630"/>
</dbReference>